<protein>
    <submittedName>
        <fullName evidence="1">Uncharacterized protein</fullName>
    </submittedName>
</protein>
<keyword evidence="2" id="KW-1185">Reference proteome</keyword>
<proteinExistence type="predicted"/>
<dbReference type="AlphaFoldDB" id="E3FUK6"/>
<evidence type="ECO:0000313" key="1">
    <source>
        <dbReference type="EMBL" id="ADO74704.1"/>
    </source>
</evidence>
<sequence>MCLQGLRTEGSLLGRPLSAALLDPCAPTHHPSAALPSFLSMLMLCRLAVTGSAKGSYQATSAFKLDASFSQFPPFIPSCAPSFSPRRAAVLSDRLGHASA</sequence>
<name>E3FUK6_STIAD</name>
<accession>E3FUK6</accession>
<evidence type="ECO:0000313" key="2">
    <source>
        <dbReference type="Proteomes" id="UP000001351"/>
    </source>
</evidence>
<dbReference type="EMBL" id="CP002271">
    <property type="protein sequence ID" value="ADO74704.1"/>
    <property type="molecule type" value="Genomic_DNA"/>
</dbReference>
<reference evidence="1 2" key="1">
    <citation type="journal article" date="2011" name="Mol. Biol. Evol.">
        <title>Comparative genomic analysis of fruiting body formation in Myxococcales.</title>
        <authorList>
            <person name="Huntley S."/>
            <person name="Hamann N."/>
            <person name="Wegener-Feldbrugge S."/>
            <person name="Treuner-Lange A."/>
            <person name="Kube M."/>
            <person name="Reinhardt R."/>
            <person name="Klages S."/>
            <person name="Muller R."/>
            <person name="Ronning C.M."/>
            <person name="Nierman W.C."/>
            <person name="Sogaard-Andersen L."/>
        </authorList>
    </citation>
    <scope>NUCLEOTIDE SEQUENCE [LARGE SCALE GENOMIC DNA]</scope>
    <source>
        <strain evidence="1 2">DW4/3-1</strain>
    </source>
</reference>
<gene>
    <name evidence="1" type="ordered locus">STAUR_6948</name>
</gene>
<dbReference type="Proteomes" id="UP000001351">
    <property type="component" value="Chromosome"/>
</dbReference>
<dbReference type="KEGG" id="sur:STAUR_6948"/>
<organism evidence="1 2">
    <name type="scientific">Stigmatella aurantiaca (strain DW4/3-1)</name>
    <dbReference type="NCBI Taxonomy" id="378806"/>
    <lineage>
        <taxon>Bacteria</taxon>
        <taxon>Pseudomonadati</taxon>
        <taxon>Myxococcota</taxon>
        <taxon>Myxococcia</taxon>
        <taxon>Myxococcales</taxon>
        <taxon>Cystobacterineae</taxon>
        <taxon>Archangiaceae</taxon>
        <taxon>Stigmatella</taxon>
    </lineage>
</organism>
<dbReference type="HOGENOM" id="CLU_2304317_0_0_7"/>